<keyword evidence="7" id="KW-1185">Reference proteome</keyword>
<dbReference type="SMART" id="SM00642">
    <property type="entry name" value="Aamy"/>
    <property type="match status" value="1"/>
</dbReference>
<reference evidence="6 7" key="1">
    <citation type="submission" date="2023-03" db="EMBL/GenBank/DDBJ databases">
        <title>Genome insight into feeding habits of ladybird beetles.</title>
        <authorList>
            <person name="Li H.-S."/>
            <person name="Huang Y.-H."/>
            <person name="Pang H."/>
        </authorList>
    </citation>
    <scope>NUCLEOTIDE SEQUENCE [LARGE SCALE GENOMIC DNA]</scope>
    <source>
        <strain evidence="6">SYSU_2023b</strain>
        <tissue evidence="6">Whole body</tissue>
    </source>
</reference>
<dbReference type="InterPro" id="IPR017853">
    <property type="entry name" value="GH"/>
</dbReference>
<evidence type="ECO:0000259" key="5">
    <source>
        <dbReference type="SMART" id="SM00642"/>
    </source>
</evidence>
<name>A0AAW1TNY2_9CUCU</name>
<evidence type="ECO:0000313" key="6">
    <source>
        <dbReference type="EMBL" id="KAK9870024.1"/>
    </source>
</evidence>
<evidence type="ECO:0000256" key="3">
    <source>
        <dbReference type="ARBA" id="ARBA00022801"/>
    </source>
</evidence>
<dbReference type="PANTHER" id="PTHR10357">
    <property type="entry name" value="ALPHA-AMYLASE FAMILY MEMBER"/>
    <property type="match status" value="1"/>
</dbReference>
<dbReference type="PANTHER" id="PTHR10357:SF179">
    <property type="entry name" value="NEUTRAL AND BASIC AMINO ACID TRANSPORT PROTEIN RBAT"/>
    <property type="match status" value="1"/>
</dbReference>
<keyword evidence="4" id="KW-0326">Glycosidase</keyword>
<accession>A0AAW1TNY2</accession>
<sequence>MIGTSPQAHKCRCTPNENWWKNGIIYQVYPRSFKDSNNDGNGDLAGVIDKLPYLKSTGVDCVWLSPIMKSPQVDAGYDISDYYAIDKMYGNMNDFKELIGKAHELGLKIMLDFVPNHTSDQHRWFKESEKGNAKFKDFYVWRNAKKKGSPPNNWLSVFGGSAWQWSKKRKQFYLHQFAKEQPDLNFRNPAVRDEMKKVLVYYLDLGVDAFRIDAVKFLFEDEQFRDEPRSSDPNATPASHAYLDHIYTNNLPETFALLSEWRQLVDEYSETQGGPSRILVSEVYDDLYNTLQYYGTPERIGVHFTFNFFFITNLKQDISRAHDIARIVYTWQNALPAGKVTNWVIGNHDNHRVPTRLGAKNIDGFNMLLLLLPGVAVTYNGEEFGQDDGDVPFEQGKDPAAKDRATFNLLSRDFERTPMQWDDSTNAGFNEGAKPWLPVSQNYKELNLASQLNEKKLSHYQIYRRLARLRRDEPVRNGTTDVWAVSDDVIILKRSAGGRHIILAFKLGWNGNDEKEEVYIPSMCEKEAIVLLKSVGSSYKIGSIINPQNFLLNPHESIVLEIMTT</sequence>
<dbReference type="InterPro" id="IPR006047">
    <property type="entry name" value="GH13_cat_dom"/>
</dbReference>
<dbReference type="Proteomes" id="UP001431783">
    <property type="component" value="Unassembled WGS sequence"/>
</dbReference>
<protein>
    <recommendedName>
        <fullName evidence="2">alpha-glucosidase</fullName>
        <ecNumber evidence="2">3.2.1.20</ecNumber>
    </recommendedName>
</protein>
<comment type="caution">
    <text evidence="6">The sequence shown here is derived from an EMBL/GenBank/DDBJ whole genome shotgun (WGS) entry which is preliminary data.</text>
</comment>
<dbReference type="GO" id="GO:0005975">
    <property type="term" value="P:carbohydrate metabolic process"/>
    <property type="evidence" value="ECO:0007669"/>
    <property type="project" value="InterPro"/>
</dbReference>
<dbReference type="Gene3D" id="3.20.20.80">
    <property type="entry name" value="Glycosidases"/>
    <property type="match status" value="1"/>
</dbReference>
<organism evidence="6 7">
    <name type="scientific">Henosepilachna vigintioctopunctata</name>
    <dbReference type="NCBI Taxonomy" id="420089"/>
    <lineage>
        <taxon>Eukaryota</taxon>
        <taxon>Metazoa</taxon>
        <taxon>Ecdysozoa</taxon>
        <taxon>Arthropoda</taxon>
        <taxon>Hexapoda</taxon>
        <taxon>Insecta</taxon>
        <taxon>Pterygota</taxon>
        <taxon>Neoptera</taxon>
        <taxon>Endopterygota</taxon>
        <taxon>Coleoptera</taxon>
        <taxon>Polyphaga</taxon>
        <taxon>Cucujiformia</taxon>
        <taxon>Coccinelloidea</taxon>
        <taxon>Coccinellidae</taxon>
        <taxon>Epilachninae</taxon>
        <taxon>Epilachnini</taxon>
        <taxon>Henosepilachna</taxon>
    </lineage>
</organism>
<dbReference type="FunFam" id="3.90.400.10:FF:000002">
    <property type="entry name" value="Sucrose isomerase"/>
    <property type="match status" value="1"/>
</dbReference>
<dbReference type="EC" id="3.2.1.20" evidence="2"/>
<dbReference type="EMBL" id="JARQZJ010000002">
    <property type="protein sequence ID" value="KAK9870024.1"/>
    <property type="molecule type" value="Genomic_DNA"/>
</dbReference>
<evidence type="ECO:0000256" key="1">
    <source>
        <dbReference type="ARBA" id="ARBA00001657"/>
    </source>
</evidence>
<evidence type="ECO:0000256" key="2">
    <source>
        <dbReference type="ARBA" id="ARBA00012741"/>
    </source>
</evidence>
<dbReference type="GO" id="GO:0004558">
    <property type="term" value="F:alpha-1,4-glucosidase activity"/>
    <property type="evidence" value="ECO:0007669"/>
    <property type="project" value="UniProtKB-EC"/>
</dbReference>
<proteinExistence type="predicted"/>
<dbReference type="Gene3D" id="3.90.400.10">
    <property type="entry name" value="Oligo-1,6-glucosidase, Domain 2"/>
    <property type="match status" value="1"/>
</dbReference>
<dbReference type="SUPFAM" id="SSF51445">
    <property type="entry name" value="(Trans)glycosidases"/>
    <property type="match status" value="1"/>
</dbReference>
<dbReference type="Pfam" id="PF00128">
    <property type="entry name" value="Alpha-amylase"/>
    <property type="match status" value="1"/>
</dbReference>
<dbReference type="AlphaFoldDB" id="A0AAW1TNY2"/>
<evidence type="ECO:0000256" key="4">
    <source>
        <dbReference type="ARBA" id="ARBA00023295"/>
    </source>
</evidence>
<comment type="catalytic activity">
    <reaction evidence="1">
        <text>Hydrolysis of terminal, non-reducing (1-&gt;4)-linked alpha-D-glucose residues with release of alpha-D-glucose.</text>
        <dbReference type="EC" id="3.2.1.20"/>
    </reaction>
</comment>
<evidence type="ECO:0000313" key="7">
    <source>
        <dbReference type="Proteomes" id="UP001431783"/>
    </source>
</evidence>
<feature type="domain" description="Glycosyl hydrolase family 13 catalytic" evidence="5">
    <location>
        <begin position="27"/>
        <end position="416"/>
    </location>
</feature>
<keyword evidence="3" id="KW-0378">Hydrolase</keyword>
<dbReference type="CDD" id="cd11328">
    <property type="entry name" value="AmyAc_maltase"/>
    <property type="match status" value="1"/>
</dbReference>
<gene>
    <name evidence="6" type="ORF">WA026_006120</name>
</gene>
<dbReference type="InterPro" id="IPR045857">
    <property type="entry name" value="O16G_dom_2"/>
</dbReference>